<organism evidence="1 2">
    <name type="scientific">Halonotius aquaticus</name>
    <dbReference type="NCBI Taxonomy" id="2216978"/>
    <lineage>
        <taxon>Archaea</taxon>
        <taxon>Methanobacteriati</taxon>
        <taxon>Methanobacteriota</taxon>
        <taxon>Stenosarchaea group</taxon>
        <taxon>Halobacteria</taxon>
        <taxon>Halobacteriales</taxon>
        <taxon>Haloferacaceae</taxon>
        <taxon>Halonotius</taxon>
    </lineage>
</organism>
<evidence type="ECO:0000313" key="1">
    <source>
        <dbReference type="EMBL" id="RJX41972.1"/>
    </source>
</evidence>
<dbReference type="SUPFAM" id="SSF48371">
    <property type="entry name" value="ARM repeat"/>
    <property type="match status" value="1"/>
</dbReference>
<dbReference type="SMART" id="SM00567">
    <property type="entry name" value="EZ_HEAT"/>
    <property type="match status" value="4"/>
</dbReference>
<proteinExistence type="predicted"/>
<dbReference type="InterPro" id="IPR004155">
    <property type="entry name" value="PBS_lyase_HEAT"/>
</dbReference>
<comment type="caution">
    <text evidence="1">The sequence shown here is derived from an EMBL/GenBank/DDBJ whole genome shotgun (WGS) entry which is preliminary data.</text>
</comment>
<keyword evidence="2" id="KW-1185">Reference proteome</keyword>
<dbReference type="Gene3D" id="1.25.10.10">
    <property type="entry name" value="Leucine-rich Repeat Variant"/>
    <property type="match status" value="2"/>
</dbReference>
<evidence type="ECO:0000313" key="2">
    <source>
        <dbReference type="Proteomes" id="UP000276588"/>
    </source>
</evidence>
<dbReference type="Proteomes" id="UP000276588">
    <property type="component" value="Unassembled WGS sequence"/>
</dbReference>
<name>A0A3A6PNH0_9EURY</name>
<evidence type="ECO:0008006" key="3">
    <source>
        <dbReference type="Google" id="ProtNLM"/>
    </source>
</evidence>
<dbReference type="InterPro" id="IPR016024">
    <property type="entry name" value="ARM-type_fold"/>
</dbReference>
<dbReference type="EMBL" id="QKNY01000018">
    <property type="protein sequence ID" value="RJX41972.1"/>
    <property type="molecule type" value="Genomic_DNA"/>
</dbReference>
<dbReference type="RefSeq" id="WP_120103242.1">
    <property type="nucleotide sequence ID" value="NZ_QKNY01000018.1"/>
</dbReference>
<dbReference type="AlphaFoldDB" id="A0A3A6PNH0"/>
<gene>
    <name evidence="1" type="ORF">DM826_09945</name>
</gene>
<accession>A0A3A6PNH0</accession>
<dbReference type="InterPro" id="IPR011989">
    <property type="entry name" value="ARM-like"/>
</dbReference>
<protein>
    <recommendedName>
        <fullName evidence="3">HEAT repeat domain-containing protein</fullName>
    </recommendedName>
</protein>
<dbReference type="Pfam" id="PF13646">
    <property type="entry name" value="HEAT_2"/>
    <property type="match status" value="1"/>
</dbReference>
<sequence length="424" mass="46484">MAESPAPSQTDHLYALANRGDYSQLVRYIRNHDDENVRYGAAGIVAESLEEFTAQVTPQLRRLLVESVLSDPSDAVRAQVVNILLAIDESTIDNIITQLEMDPQATPTDTPYPLILTKWHSSPRAPLRFLAVVGFGRVGSQSTIAKLRTTITRETDLRVLRRAIEEAGTVGDETFVSPIQDHLRAGNAEFQQSDTEQIERVKEAAVDTLIQIGTAAAYEALVTASRSTDEQLKEHVIGEIGRFGAEETVDLVVDELDAETNEELRTEAAEGVITTFTESDFEEGHAVRQRAIEKIAEDVSIDVSAEFASIVDDSPYESERRNAAWLLGQLESSNEDAASCLVDALQADDAYLRQIASASLTQLETAEVESEIESVLETVEEDSEVHTLASFVQSALQNTAAEAKKELIEYTHVVDPSDYGTASE</sequence>
<reference evidence="1 2" key="1">
    <citation type="submission" date="2018-06" db="EMBL/GenBank/DDBJ databases">
        <title>Halonotius sp. F13-13 a new haloarchaeeon isolated from a solar saltern from Isla Cristina, Huelva, Spain.</title>
        <authorList>
            <person name="Duran-Viseras A."/>
            <person name="Sanchez-Porro C."/>
            <person name="Ventosa A."/>
        </authorList>
    </citation>
    <scope>NUCLEOTIDE SEQUENCE [LARGE SCALE GENOMIC DNA]</scope>
    <source>
        <strain evidence="1 2">F13-13</strain>
    </source>
</reference>
<dbReference type="OrthoDB" id="341399at2157"/>